<dbReference type="Proteomes" id="UP001148018">
    <property type="component" value="Unassembled WGS sequence"/>
</dbReference>
<dbReference type="Pfam" id="PF00225">
    <property type="entry name" value="Kinesin"/>
    <property type="match status" value="2"/>
</dbReference>
<dbReference type="InterPro" id="IPR019821">
    <property type="entry name" value="Kinesin_motor_CS"/>
</dbReference>
<comment type="caution">
    <text evidence="12">The sequence shown here is derived from an EMBL/GenBank/DDBJ whole genome shotgun (WGS) entry which is preliminary data.</text>
</comment>
<dbReference type="GO" id="GO:0005524">
    <property type="term" value="F:ATP binding"/>
    <property type="evidence" value="ECO:0007669"/>
    <property type="project" value="UniProtKB-UniRule"/>
</dbReference>
<dbReference type="PANTHER" id="PTHR47968">
    <property type="entry name" value="CENTROMERE PROTEIN E"/>
    <property type="match status" value="1"/>
</dbReference>
<evidence type="ECO:0000259" key="11">
    <source>
        <dbReference type="PROSITE" id="PS50067"/>
    </source>
</evidence>
<evidence type="ECO:0000256" key="2">
    <source>
        <dbReference type="ARBA" id="ARBA00022701"/>
    </source>
</evidence>
<protein>
    <recommendedName>
        <fullName evidence="9">Kinesin-like protein</fullName>
    </recommendedName>
</protein>
<proteinExistence type="inferred from homology"/>
<dbReference type="EMBL" id="JANIIK010000040">
    <property type="protein sequence ID" value="KAJ3608526.1"/>
    <property type="molecule type" value="Genomic_DNA"/>
</dbReference>
<comment type="subcellular location">
    <subcellularLocation>
        <location evidence="1">Cytoplasm</location>
        <location evidence="1">Cytoskeleton</location>
    </subcellularLocation>
</comment>
<keyword evidence="2 9" id="KW-0493">Microtubule</keyword>
<organism evidence="12 13">
    <name type="scientific">Muraenolepis orangiensis</name>
    <name type="common">Patagonian moray cod</name>
    <dbReference type="NCBI Taxonomy" id="630683"/>
    <lineage>
        <taxon>Eukaryota</taxon>
        <taxon>Metazoa</taxon>
        <taxon>Chordata</taxon>
        <taxon>Craniata</taxon>
        <taxon>Vertebrata</taxon>
        <taxon>Euteleostomi</taxon>
        <taxon>Actinopterygii</taxon>
        <taxon>Neopterygii</taxon>
        <taxon>Teleostei</taxon>
        <taxon>Neoteleostei</taxon>
        <taxon>Acanthomorphata</taxon>
        <taxon>Zeiogadaria</taxon>
        <taxon>Gadariae</taxon>
        <taxon>Gadiformes</taxon>
        <taxon>Muraenolepidoidei</taxon>
        <taxon>Muraenolepididae</taxon>
        <taxon>Muraenolepis</taxon>
    </lineage>
</organism>
<dbReference type="GO" id="GO:0008017">
    <property type="term" value="F:microtubule binding"/>
    <property type="evidence" value="ECO:0007669"/>
    <property type="project" value="InterPro"/>
</dbReference>
<name>A0A9Q0EKE4_9TELE</name>
<dbReference type="GO" id="GO:0005874">
    <property type="term" value="C:microtubule"/>
    <property type="evidence" value="ECO:0007669"/>
    <property type="project" value="UniProtKB-KW"/>
</dbReference>
<dbReference type="InterPro" id="IPR001752">
    <property type="entry name" value="Kinesin_motor_dom"/>
</dbReference>
<dbReference type="AlphaFoldDB" id="A0A9Q0EKE4"/>
<dbReference type="SUPFAM" id="SSF52540">
    <property type="entry name" value="P-loop containing nucleoside triphosphate hydrolases"/>
    <property type="match status" value="1"/>
</dbReference>
<evidence type="ECO:0000313" key="13">
    <source>
        <dbReference type="Proteomes" id="UP001148018"/>
    </source>
</evidence>
<accession>A0A9Q0EKE4</accession>
<dbReference type="InterPro" id="IPR027417">
    <property type="entry name" value="P-loop_NTPase"/>
</dbReference>
<evidence type="ECO:0000313" key="12">
    <source>
        <dbReference type="EMBL" id="KAJ3608526.1"/>
    </source>
</evidence>
<dbReference type="OrthoDB" id="3176171at2759"/>
<gene>
    <name evidence="12" type="ORF">NHX12_025573</name>
</gene>
<dbReference type="GO" id="GO:0003777">
    <property type="term" value="F:microtubule motor activity"/>
    <property type="evidence" value="ECO:0007669"/>
    <property type="project" value="InterPro"/>
</dbReference>
<evidence type="ECO:0000256" key="7">
    <source>
        <dbReference type="ARBA" id="ARBA00023212"/>
    </source>
</evidence>
<reference evidence="12" key="1">
    <citation type="submission" date="2022-07" db="EMBL/GenBank/DDBJ databases">
        <title>Chromosome-level genome of Muraenolepis orangiensis.</title>
        <authorList>
            <person name="Kim J."/>
        </authorList>
    </citation>
    <scope>NUCLEOTIDE SEQUENCE</scope>
    <source>
        <strain evidence="12">KU_S4_2022</strain>
        <tissue evidence="12">Muscle</tissue>
    </source>
</reference>
<evidence type="ECO:0000256" key="3">
    <source>
        <dbReference type="ARBA" id="ARBA00022741"/>
    </source>
</evidence>
<dbReference type="SMART" id="SM00129">
    <property type="entry name" value="KISc"/>
    <property type="match status" value="1"/>
</dbReference>
<evidence type="ECO:0000256" key="6">
    <source>
        <dbReference type="ARBA" id="ARBA00023175"/>
    </source>
</evidence>
<feature type="domain" description="Kinesin motor" evidence="11">
    <location>
        <begin position="1"/>
        <end position="282"/>
    </location>
</feature>
<keyword evidence="5 10" id="KW-0175">Coiled coil</keyword>
<dbReference type="PROSITE" id="PS00411">
    <property type="entry name" value="KINESIN_MOTOR_1"/>
    <property type="match status" value="1"/>
</dbReference>
<evidence type="ECO:0000256" key="1">
    <source>
        <dbReference type="ARBA" id="ARBA00004245"/>
    </source>
</evidence>
<dbReference type="PROSITE" id="PS50067">
    <property type="entry name" value="KINESIN_MOTOR_2"/>
    <property type="match status" value="1"/>
</dbReference>
<dbReference type="Gene3D" id="3.40.850.10">
    <property type="entry name" value="Kinesin motor domain"/>
    <property type="match status" value="2"/>
</dbReference>
<evidence type="ECO:0000256" key="5">
    <source>
        <dbReference type="ARBA" id="ARBA00023054"/>
    </source>
</evidence>
<keyword evidence="7" id="KW-0963">Cytoplasm</keyword>
<evidence type="ECO:0000256" key="4">
    <source>
        <dbReference type="ARBA" id="ARBA00022840"/>
    </source>
</evidence>
<feature type="coiled-coil region" evidence="10">
    <location>
        <begin position="297"/>
        <end position="324"/>
    </location>
</feature>
<keyword evidence="7" id="KW-0206">Cytoskeleton</keyword>
<dbReference type="PANTHER" id="PTHR47968:SF13">
    <property type="entry name" value="KINESIN-LIKE PROTEIN KIF19 ISOFORM X1"/>
    <property type="match status" value="1"/>
</dbReference>
<evidence type="ECO:0000256" key="10">
    <source>
        <dbReference type="SAM" id="Coils"/>
    </source>
</evidence>
<dbReference type="InterPro" id="IPR036961">
    <property type="entry name" value="Kinesin_motor_dom_sf"/>
</dbReference>
<sequence length="352" mass="39913">MVPFQMVVLMDPMEDPDDILRANRSREKTYIFDVTFDYLANQEEVYRATTRGLIEGLISGYNATVFAYGPTGCGKTYTMLGTDKEPGIYVRTLNDLFRAIEETSDNMQYSVTMSYLEIYNEMIRDLLNPSSGIMELLMRGNKQRTQEPTAANQTSSRSHAVLQVGVKQQSRCLDVLQEVRFARLFMIDLAGSERATQNRGQRLKEGAHINRSLLALGNCINALSDKNGNKYVNYRDSKLTRLLKDSLGGNSRTVMIAHISPASSAFEESRNTLTYADRAKSIRTRVKKNLINVSYHIAQYTNIISDLRCEIQRLQKKIADQAGRQLHSDRADIRNVQGTTFLFLNSDSLLHH</sequence>
<keyword evidence="4 8" id="KW-0067">ATP-binding</keyword>
<keyword evidence="13" id="KW-1185">Reference proteome</keyword>
<evidence type="ECO:0000256" key="9">
    <source>
        <dbReference type="RuleBase" id="RU000394"/>
    </source>
</evidence>
<keyword evidence="3 8" id="KW-0547">Nucleotide-binding</keyword>
<dbReference type="InterPro" id="IPR027640">
    <property type="entry name" value="Kinesin-like_fam"/>
</dbReference>
<feature type="binding site" evidence="8">
    <location>
        <begin position="69"/>
        <end position="76"/>
    </location>
    <ligand>
        <name>ATP</name>
        <dbReference type="ChEBI" id="CHEBI:30616"/>
    </ligand>
</feature>
<keyword evidence="6 8" id="KW-0505">Motor protein</keyword>
<dbReference type="GO" id="GO:0007018">
    <property type="term" value="P:microtubule-based movement"/>
    <property type="evidence" value="ECO:0007669"/>
    <property type="project" value="InterPro"/>
</dbReference>
<evidence type="ECO:0000256" key="8">
    <source>
        <dbReference type="PROSITE-ProRule" id="PRU00283"/>
    </source>
</evidence>
<dbReference type="PRINTS" id="PR00380">
    <property type="entry name" value="KINESINHEAVY"/>
</dbReference>
<comment type="similarity">
    <text evidence="8 9">Belongs to the TRAFAC class myosin-kinesin ATPase superfamily. Kinesin family.</text>
</comment>